<evidence type="ECO:0000313" key="2">
    <source>
        <dbReference type="Proteomes" id="UP000427769"/>
    </source>
</evidence>
<evidence type="ECO:0000313" key="1">
    <source>
        <dbReference type="EMBL" id="BBO77418.1"/>
    </source>
</evidence>
<proteinExistence type="predicted"/>
<reference evidence="1 2" key="1">
    <citation type="submission" date="2019-11" db="EMBL/GenBank/DDBJ databases">
        <title>Comparative genomics of hydrocarbon-degrading Desulfosarcina strains.</title>
        <authorList>
            <person name="Watanabe M."/>
            <person name="Kojima H."/>
            <person name="Fukui M."/>
        </authorList>
    </citation>
    <scope>NUCLEOTIDE SEQUENCE [LARGE SCALE GENOMIC DNA]</scope>
    <source>
        <strain evidence="1 2">PP31</strain>
    </source>
</reference>
<protein>
    <submittedName>
        <fullName evidence="1">Uncharacterized protein</fullName>
    </submittedName>
</protein>
<sequence>MSRSLEINSMNDVLSVSMFHNFEFNNDLKLNAKQRQEKSPDISLASWLLRWVKNIIKPNDLWQHTDRVANRIAYSEAVKFF</sequence>
<organism evidence="1 2">
    <name type="scientific">Desulfosarcina widdelii</name>
    <dbReference type="NCBI Taxonomy" id="947919"/>
    <lineage>
        <taxon>Bacteria</taxon>
        <taxon>Pseudomonadati</taxon>
        <taxon>Thermodesulfobacteriota</taxon>
        <taxon>Desulfobacteria</taxon>
        <taxon>Desulfobacterales</taxon>
        <taxon>Desulfosarcinaceae</taxon>
        <taxon>Desulfosarcina</taxon>
    </lineage>
</organism>
<keyword evidence="2" id="KW-1185">Reference proteome</keyword>
<accession>A0A5K7Z8N4</accession>
<name>A0A5K7Z8N4_9BACT</name>
<dbReference type="Proteomes" id="UP000427769">
    <property type="component" value="Chromosome"/>
</dbReference>
<dbReference type="KEGG" id="dwd:DSCW_48350"/>
<dbReference type="AlphaFoldDB" id="A0A5K7Z8N4"/>
<dbReference type="EMBL" id="AP021875">
    <property type="protein sequence ID" value="BBO77418.1"/>
    <property type="molecule type" value="Genomic_DNA"/>
</dbReference>
<gene>
    <name evidence="1" type="ORF">DSCW_48350</name>
</gene>